<protein>
    <submittedName>
        <fullName evidence="2">Uncharacterized protein</fullName>
    </submittedName>
</protein>
<reference evidence="2" key="2">
    <citation type="submission" date="2020-06" db="EMBL/GenBank/DDBJ databases">
        <title>Helianthus annuus Genome sequencing and assembly Release 2.</title>
        <authorList>
            <person name="Gouzy J."/>
            <person name="Langlade N."/>
            <person name="Munos S."/>
        </authorList>
    </citation>
    <scope>NUCLEOTIDE SEQUENCE</scope>
    <source>
        <tissue evidence="2">Leaves</tissue>
    </source>
</reference>
<keyword evidence="3" id="KW-1185">Reference proteome</keyword>
<comment type="caution">
    <text evidence="2">The sequence shown here is derived from an EMBL/GenBank/DDBJ whole genome shotgun (WGS) entry which is preliminary data.</text>
</comment>
<evidence type="ECO:0000313" key="2">
    <source>
        <dbReference type="EMBL" id="KAF5796565.1"/>
    </source>
</evidence>
<evidence type="ECO:0000256" key="1">
    <source>
        <dbReference type="SAM" id="MobiDB-lite"/>
    </source>
</evidence>
<dbReference type="Proteomes" id="UP000215914">
    <property type="component" value="Unassembled WGS sequence"/>
</dbReference>
<evidence type="ECO:0000313" key="3">
    <source>
        <dbReference type="Proteomes" id="UP000215914"/>
    </source>
</evidence>
<dbReference type="EMBL" id="MNCJ02000323">
    <property type="protein sequence ID" value="KAF5796565.1"/>
    <property type="molecule type" value="Genomic_DNA"/>
</dbReference>
<proteinExistence type="predicted"/>
<name>A0A9K3NE99_HELAN</name>
<reference evidence="2" key="1">
    <citation type="journal article" date="2017" name="Nature">
        <title>The sunflower genome provides insights into oil metabolism, flowering and Asterid evolution.</title>
        <authorList>
            <person name="Badouin H."/>
            <person name="Gouzy J."/>
            <person name="Grassa C.J."/>
            <person name="Murat F."/>
            <person name="Staton S.E."/>
            <person name="Cottret L."/>
            <person name="Lelandais-Briere C."/>
            <person name="Owens G.L."/>
            <person name="Carrere S."/>
            <person name="Mayjonade B."/>
            <person name="Legrand L."/>
            <person name="Gill N."/>
            <person name="Kane N.C."/>
            <person name="Bowers J.E."/>
            <person name="Hubner S."/>
            <person name="Bellec A."/>
            <person name="Berard A."/>
            <person name="Berges H."/>
            <person name="Blanchet N."/>
            <person name="Boniface M.C."/>
            <person name="Brunel D."/>
            <person name="Catrice O."/>
            <person name="Chaidir N."/>
            <person name="Claudel C."/>
            <person name="Donnadieu C."/>
            <person name="Faraut T."/>
            <person name="Fievet G."/>
            <person name="Helmstetter N."/>
            <person name="King M."/>
            <person name="Knapp S.J."/>
            <person name="Lai Z."/>
            <person name="Le Paslier M.C."/>
            <person name="Lippi Y."/>
            <person name="Lorenzon L."/>
            <person name="Mandel J.R."/>
            <person name="Marage G."/>
            <person name="Marchand G."/>
            <person name="Marquand E."/>
            <person name="Bret-Mestries E."/>
            <person name="Morien E."/>
            <person name="Nambeesan S."/>
            <person name="Nguyen T."/>
            <person name="Pegot-Espagnet P."/>
            <person name="Pouilly N."/>
            <person name="Raftis F."/>
            <person name="Sallet E."/>
            <person name="Schiex T."/>
            <person name="Thomas J."/>
            <person name="Vandecasteele C."/>
            <person name="Vares D."/>
            <person name="Vear F."/>
            <person name="Vautrin S."/>
            <person name="Crespi M."/>
            <person name="Mangin B."/>
            <person name="Burke J.M."/>
            <person name="Salse J."/>
            <person name="Munos S."/>
            <person name="Vincourt P."/>
            <person name="Rieseberg L.H."/>
            <person name="Langlade N.B."/>
        </authorList>
    </citation>
    <scope>NUCLEOTIDE SEQUENCE</scope>
    <source>
        <tissue evidence="2">Leaves</tissue>
    </source>
</reference>
<accession>A0A9K3NE99</accession>
<organism evidence="2 3">
    <name type="scientific">Helianthus annuus</name>
    <name type="common">Common sunflower</name>
    <dbReference type="NCBI Taxonomy" id="4232"/>
    <lineage>
        <taxon>Eukaryota</taxon>
        <taxon>Viridiplantae</taxon>
        <taxon>Streptophyta</taxon>
        <taxon>Embryophyta</taxon>
        <taxon>Tracheophyta</taxon>
        <taxon>Spermatophyta</taxon>
        <taxon>Magnoliopsida</taxon>
        <taxon>eudicotyledons</taxon>
        <taxon>Gunneridae</taxon>
        <taxon>Pentapetalae</taxon>
        <taxon>asterids</taxon>
        <taxon>campanulids</taxon>
        <taxon>Asterales</taxon>
        <taxon>Asteraceae</taxon>
        <taxon>Asteroideae</taxon>
        <taxon>Heliantheae alliance</taxon>
        <taxon>Heliantheae</taxon>
        <taxon>Helianthus</taxon>
    </lineage>
</organism>
<sequence length="175" mass="17488">MPADANAYVSLPPPSGGSSVSLAETKKPSRIKITGKKIITAGATVSPVTASISATSKGAAITSAPASLVSPQHAPKRRRMMPPLTTFQPTKTAQALHAGSFAEAQVESGSSMPLTTGEIVPSAAGGQSVPLADLISQASVVSVSSSSPLPLFTTSVVMTPSSVTTPLFSSSTPVS</sequence>
<dbReference type="AlphaFoldDB" id="A0A9K3NE99"/>
<gene>
    <name evidence="2" type="ORF">HanXRQr2_Chr08g0353041</name>
</gene>
<dbReference type="Gramene" id="mRNA:HanXRQr2_Chr08g0353041">
    <property type="protein sequence ID" value="mRNA:HanXRQr2_Chr08g0353041"/>
    <property type="gene ID" value="HanXRQr2_Chr08g0353041"/>
</dbReference>
<feature type="region of interest" description="Disordered" evidence="1">
    <location>
        <begin position="1"/>
        <end position="26"/>
    </location>
</feature>